<dbReference type="GO" id="GO:0030639">
    <property type="term" value="P:polyketide biosynthetic process"/>
    <property type="evidence" value="ECO:0007669"/>
    <property type="project" value="TreeGrafter"/>
</dbReference>
<organism evidence="6 7">
    <name type="scientific">Eiseniibacteriota bacterium</name>
    <dbReference type="NCBI Taxonomy" id="2212470"/>
    <lineage>
        <taxon>Bacteria</taxon>
        <taxon>Candidatus Eiseniibacteriota</taxon>
    </lineage>
</organism>
<name>A0A538T5I3_UNCEI</name>
<comment type="similarity">
    <text evidence="1">Belongs to the thiolase-like superfamily. Chalcone/stilbene synthases family.</text>
</comment>
<proteinExistence type="inferred from homology"/>
<accession>A0A538T5I3</accession>
<dbReference type="GO" id="GO:0016747">
    <property type="term" value="F:acyltransferase activity, transferring groups other than amino-acyl groups"/>
    <property type="evidence" value="ECO:0007669"/>
    <property type="project" value="InterPro"/>
</dbReference>
<dbReference type="Gene3D" id="3.40.47.10">
    <property type="match status" value="1"/>
</dbReference>
<dbReference type="InterPro" id="IPR016039">
    <property type="entry name" value="Thiolase-like"/>
</dbReference>
<dbReference type="InterPro" id="IPR011141">
    <property type="entry name" value="Polyketide_synthase_type-III"/>
</dbReference>
<dbReference type="Pfam" id="PF00195">
    <property type="entry name" value="Chal_sti_synt_N"/>
    <property type="match status" value="1"/>
</dbReference>
<dbReference type="AlphaFoldDB" id="A0A538T5I3"/>
<gene>
    <name evidence="6" type="ORF">E6K72_02115</name>
</gene>
<dbReference type="PANTHER" id="PTHR11877:SF99">
    <property type="entry name" value="1,3,6,8-TETRAHYDROXYNAPHTHALENE SYNTHASE"/>
    <property type="match status" value="1"/>
</dbReference>
<sequence>VFVSSTGLATPSVDARLANLMPFRSDVRRTPIWGLGCAGGAAGLARARDFALADPHARVLLIALELCSLTFQRRDLDRRNLVAAALFADGAAAALVLGAEAPAPTVNGNGVGTQRLELVASRSMLWPDTLDVMGWDVDERGLHVIFSRDIPTIVRDWVRPNLDSFLEANGTSLERIAHVVAHPGGPKVLAAYAEALGLPPEAFRHARAVLRECGNMSSPTCLFVLERALAAGDIRPGEAAVLAALGPGFSSELVLMRGAAV</sequence>
<dbReference type="PANTHER" id="PTHR11877">
    <property type="entry name" value="HYDROXYMETHYLGLUTARYL-COA SYNTHASE"/>
    <property type="match status" value="1"/>
</dbReference>
<evidence type="ECO:0000256" key="3">
    <source>
        <dbReference type="ARBA" id="ARBA00023315"/>
    </source>
</evidence>
<keyword evidence="3" id="KW-0012">Acyltransferase</keyword>
<feature type="domain" description="Chalcone/stilbene synthase C-terminal" evidence="5">
    <location>
        <begin position="117"/>
        <end position="258"/>
    </location>
</feature>
<evidence type="ECO:0000256" key="2">
    <source>
        <dbReference type="ARBA" id="ARBA00022679"/>
    </source>
</evidence>
<dbReference type="EMBL" id="VBOS01000064">
    <property type="protein sequence ID" value="TMQ58903.1"/>
    <property type="molecule type" value="Genomic_DNA"/>
</dbReference>
<keyword evidence="2" id="KW-0808">Transferase</keyword>
<feature type="non-terminal residue" evidence="6">
    <location>
        <position position="1"/>
    </location>
</feature>
<feature type="domain" description="Chalcone/stilbene synthase N-terminal" evidence="4">
    <location>
        <begin position="1"/>
        <end position="99"/>
    </location>
</feature>
<dbReference type="InterPro" id="IPR001099">
    <property type="entry name" value="Chalcone/stilbene_synt_N"/>
</dbReference>
<reference evidence="6 7" key="1">
    <citation type="journal article" date="2019" name="Nat. Microbiol.">
        <title>Mediterranean grassland soil C-N compound turnover is dependent on rainfall and depth, and is mediated by genomically divergent microorganisms.</title>
        <authorList>
            <person name="Diamond S."/>
            <person name="Andeer P.F."/>
            <person name="Li Z."/>
            <person name="Crits-Christoph A."/>
            <person name="Burstein D."/>
            <person name="Anantharaman K."/>
            <person name="Lane K.R."/>
            <person name="Thomas B.C."/>
            <person name="Pan C."/>
            <person name="Northen T.R."/>
            <person name="Banfield J.F."/>
        </authorList>
    </citation>
    <scope>NUCLEOTIDE SEQUENCE [LARGE SCALE GENOMIC DNA]</scope>
    <source>
        <strain evidence="6">WS_2</strain>
    </source>
</reference>
<dbReference type="InterPro" id="IPR012328">
    <property type="entry name" value="Chalcone/stilbene_synt_C"/>
</dbReference>
<evidence type="ECO:0000313" key="7">
    <source>
        <dbReference type="Proteomes" id="UP000317716"/>
    </source>
</evidence>
<dbReference type="Proteomes" id="UP000317716">
    <property type="component" value="Unassembled WGS sequence"/>
</dbReference>
<dbReference type="Pfam" id="PF02797">
    <property type="entry name" value="Chal_sti_synt_C"/>
    <property type="match status" value="1"/>
</dbReference>
<evidence type="ECO:0000259" key="4">
    <source>
        <dbReference type="Pfam" id="PF00195"/>
    </source>
</evidence>
<evidence type="ECO:0000313" key="6">
    <source>
        <dbReference type="EMBL" id="TMQ58903.1"/>
    </source>
</evidence>
<protein>
    <submittedName>
        <fullName evidence="6">Type III polyketide synthase</fullName>
    </submittedName>
</protein>
<comment type="caution">
    <text evidence="6">The sequence shown here is derived from an EMBL/GenBank/DDBJ whole genome shotgun (WGS) entry which is preliminary data.</text>
</comment>
<dbReference type="SUPFAM" id="SSF53901">
    <property type="entry name" value="Thiolase-like"/>
    <property type="match status" value="1"/>
</dbReference>
<evidence type="ECO:0000256" key="1">
    <source>
        <dbReference type="ARBA" id="ARBA00005531"/>
    </source>
</evidence>
<evidence type="ECO:0000259" key="5">
    <source>
        <dbReference type="Pfam" id="PF02797"/>
    </source>
</evidence>